<dbReference type="InterPro" id="IPR009057">
    <property type="entry name" value="Homeodomain-like_sf"/>
</dbReference>
<evidence type="ECO:0000256" key="7">
    <source>
        <dbReference type="ARBA" id="ARBA00023163"/>
    </source>
</evidence>
<evidence type="ECO:0000313" key="12">
    <source>
        <dbReference type="Proteomes" id="UP000293142"/>
    </source>
</evidence>
<evidence type="ECO:0000256" key="1">
    <source>
        <dbReference type="ARBA" id="ARBA00004496"/>
    </source>
</evidence>
<accession>A0A4Q9DLP7</accession>
<dbReference type="Pfam" id="PF00072">
    <property type="entry name" value="Response_reg"/>
    <property type="match status" value="1"/>
</dbReference>
<feature type="domain" description="HTH araC/xylS-type" evidence="9">
    <location>
        <begin position="420"/>
        <end position="518"/>
    </location>
</feature>
<keyword evidence="2" id="KW-0963">Cytoplasm</keyword>
<dbReference type="GO" id="GO:0003700">
    <property type="term" value="F:DNA-binding transcription factor activity"/>
    <property type="evidence" value="ECO:0007669"/>
    <property type="project" value="InterPro"/>
</dbReference>
<dbReference type="PROSITE" id="PS00041">
    <property type="entry name" value="HTH_ARAC_FAMILY_1"/>
    <property type="match status" value="1"/>
</dbReference>
<sequence length="526" mass="60291">MYKVIIVEDEWLVREGLKTTIAWEQIGCELAGEAEDGMEALELIGREHFDIVLSDIRMPALDGIGLAERLSTEYPHIKVVFLTGYDDFIYAQKAVKLGAADFVLKPTNPDELIEVLAGVVSKLDDERSRLKQAERLELRLVLGQPIIMGKMLQDMMLDYAGERETELFREYCAQGDGELREFRIVLLQAHDKASPMSGHAEVIRRIEEEVALISSFPLVRMGEARYAILADKVTERAGLELFWERLAWLRSSVAAIGAGISGKRTGTENVSGAYREALNAMYGTMITGGLKLNWHEDMEERSLRTVSDIWLELDMVHLIKTGLPEDIRTRARQWHAQWVPEALDGPERLSRFFEGVTALYALLLQDEEFQQIGLDAPLLLSPLHQTESAEPHLQRFEDLLLELNQRYVQQHHSKPPTGFESIEAYIKEHYGEEITLQDMARKHHMSESYFSRLFKQQVGVSFMEYLTGERVRHAVELLANPRLKIYEVSLQVGYQDSRYFSQIYRKYTGETPTEYRKRLGIVNLPL</sequence>
<dbReference type="Pfam" id="PF12833">
    <property type="entry name" value="HTH_18"/>
    <property type="match status" value="1"/>
</dbReference>
<dbReference type="EMBL" id="SIRE01000017">
    <property type="protein sequence ID" value="TBL75350.1"/>
    <property type="molecule type" value="Genomic_DNA"/>
</dbReference>
<dbReference type="RefSeq" id="WP_131015838.1">
    <property type="nucleotide sequence ID" value="NZ_SIRE01000017.1"/>
</dbReference>
<keyword evidence="7" id="KW-0804">Transcription</keyword>
<evidence type="ECO:0000256" key="4">
    <source>
        <dbReference type="ARBA" id="ARBA00023012"/>
    </source>
</evidence>
<dbReference type="Gene3D" id="3.40.50.2300">
    <property type="match status" value="1"/>
</dbReference>
<evidence type="ECO:0000256" key="6">
    <source>
        <dbReference type="ARBA" id="ARBA00023125"/>
    </source>
</evidence>
<dbReference type="InterPro" id="IPR001789">
    <property type="entry name" value="Sig_transdc_resp-reg_receiver"/>
</dbReference>
<feature type="domain" description="Response regulatory" evidence="10">
    <location>
        <begin position="3"/>
        <end position="120"/>
    </location>
</feature>
<dbReference type="SMART" id="SM00448">
    <property type="entry name" value="REC"/>
    <property type="match status" value="1"/>
</dbReference>
<dbReference type="InterPro" id="IPR011006">
    <property type="entry name" value="CheY-like_superfamily"/>
</dbReference>
<evidence type="ECO:0000256" key="3">
    <source>
        <dbReference type="ARBA" id="ARBA00022553"/>
    </source>
</evidence>
<proteinExistence type="predicted"/>
<dbReference type="Proteomes" id="UP000293142">
    <property type="component" value="Unassembled WGS sequence"/>
</dbReference>
<dbReference type="OrthoDB" id="342399at2"/>
<dbReference type="GO" id="GO:0005737">
    <property type="term" value="C:cytoplasm"/>
    <property type="evidence" value="ECO:0007669"/>
    <property type="project" value="UniProtKB-SubCell"/>
</dbReference>
<dbReference type="Gene3D" id="1.10.10.60">
    <property type="entry name" value="Homeodomain-like"/>
    <property type="match status" value="2"/>
</dbReference>
<dbReference type="SMART" id="SM00342">
    <property type="entry name" value="HTH_ARAC"/>
    <property type="match status" value="1"/>
</dbReference>
<gene>
    <name evidence="11" type="ORF">EYB31_23365</name>
</gene>
<dbReference type="PANTHER" id="PTHR42713">
    <property type="entry name" value="HISTIDINE KINASE-RELATED"/>
    <property type="match status" value="1"/>
</dbReference>
<dbReference type="InterPro" id="IPR051552">
    <property type="entry name" value="HptR"/>
</dbReference>
<evidence type="ECO:0000256" key="5">
    <source>
        <dbReference type="ARBA" id="ARBA00023015"/>
    </source>
</evidence>
<dbReference type="SUPFAM" id="SSF52172">
    <property type="entry name" value="CheY-like"/>
    <property type="match status" value="1"/>
</dbReference>
<keyword evidence="3 8" id="KW-0597">Phosphoprotein</keyword>
<evidence type="ECO:0000256" key="8">
    <source>
        <dbReference type="PROSITE-ProRule" id="PRU00169"/>
    </source>
</evidence>
<dbReference type="PROSITE" id="PS01124">
    <property type="entry name" value="HTH_ARAC_FAMILY_2"/>
    <property type="match status" value="1"/>
</dbReference>
<evidence type="ECO:0000256" key="2">
    <source>
        <dbReference type="ARBA" id="ARBA00022490"/>
    </source>
</evidence>
<keyword evidence="12" id="KW-1185">Reference proteome</keyword>
<dbReference type="InterPro" id="IPR018062">
    <property type="entry name" value="HTH_AraC-typ_CS"/>
</dbReference>
<reference evidence="11 12" key="1">
    <citation type="submission" date="2019-02" db="EMBL/GenBank/DDBJ databases">
        <title>Paenibacillus sp. nov., isolated from surface-sterilized tissue of Thalictrum simplex L.</title>
        <authorList>
            <person name="Tuo L."/>
        </authorList>
    </citation>
    <scope>NUCLEOTIDE SEQUENCE [LARGE SCALE GENOMIC DNA]</scope>
    <source>
        <strain evidence="11 12">N2SHLJ1</strain>
    </source>
</reference>
<evidence type="ECO:0000259" key="10">
    <source>
        <dbReference type="PROSITE" id="PS50110"/>
    </source>
</evidence>
<feature type="modified residue" description="4-aspartylphosphate" evidence="8">
    <location>
        <position position="55"/>
    </location>
</feature>
<comment type="subcellular location">
    <subcellularLocation>
        <location evidence="1">Cytoplasm</location>
    </subcellularLocation>
</comment>
<dbReference type="CDD" id="cd17536">
    <property type="entry name" value="REC_YesN-like"/>
    <property type="match status" value="1"/>
</dbReference>
<evidence type="ECO:0000313" key="11">
    <source>
        <dbReference type="EMBL" id="TBL75350.1"/>
    </source>
</evidence>
<dbReference type="PRINTS" id="PR00032">
    <property type="entry name" value="HTHARAC"/>
</dbReference>
<evidence type="ECO:0000259" key="9">
    <source>
        <dbReference type="PROSITE" id="PS01124"/>
    </source>
</evidence>
<keyword evidence="4" id="KW-0902">Two-component regulatory system</keyword>
<dbReference type="SUPFAM" id="SSF46689">
    <property type="entry name" value="Homeodomain-like"/>
    <property type="match status" value="2"/>
</dbReference>
<dbReference type="AlphaFoldDB" id="A0A4Q9DLP7"/>
<dbReference type="GO" id="GO:0000160">
    <property type="term" value="P:phosphorelay signal transduction system"/>
    <property type="evidence" value="ECO:0007669"/>
    <property type="project" value="UniProtKB-KW"/>
</dbReference>
<organism evidence="11 12">
    <name type="scientific">Paenibacillus thalictri</name>
    <dbReference type="NCBI Taxonomy" id="2527873"/>
    <lineage>
        <taxon>Bacteria</taxon>
        <taxon>Bacillati</taxon>
        <taxon>Bacillota</taxon>
        <taxon>Bacilli</taxon>
        <taxon>Bacillales</taxon>
        <taxon>Paenibacillaceae</taxon>
        <taxon>Paenibacillus</taxon>
    </lineage>
</organism>
<protein>
    <submittedName>
        <fullName evidence="11">Response regulator</fullName>
    </submittedName>
</protein>
<keyword evidence="5" id="KW-0805">Transcription regulation</keyword>
<dbReference type="InterPro" id="IPR018060">
    <property type="entry name" value="HTH_AraC"/>
</dbReference>
<comment type="caution">
    <text evidence="11">The sequence shown here is derived from an EMBL/GenBank/DDBJ whole genome shotgun (WGS) entry which is preliminary data.</text>
</comment>
<dbReference type="PANTHER" id="PTHR42713:SF3">
    <property type="entry name" value="TRANSCRIPTIONAL REGULATORY PROTEIN HPTR"/>
    <property type="match status" value="1"/>
</dbReference>
<dbReference type="GO" id="GO:0043565">
    <property type="term" value="F:sequence-specific DNA binding"/>
    <property type="evidence" value="ECO:0007669"/>
    <property type="project" value="InterPro"/>
</dbReference>
<dbReference type="PROSITE" id="PS50110">
    <property type="entry name" value="RESPONSE_REGULATORY"/>
    <property type="match status" value="1"/>
</dbReference>
<dbReference type="InterPro" id="IPR020449">
    <property type="entry name" value="Tscrpt_reg_AraC-type_HTH"/>
</dbReference>
<name>A0A4Q9DLP7_9BACL</name>
<keyword evidence="6" id="KW-0238">DNA-binding</keyword>